<dbReference type="GO" id="GO:0005783">
    <property type="term" value="C:endoplasmic reticulum"/>
    <property type="evidence" value="ECO:0007669"/>
    <property type="project" value="TreeGrafter"/>
</dbReference>
<protein>
    <submittedName>
        <fullName evidence="1">Uncharacterized protein</fullName>
    </submittedName>
</protein>
<proteinExistence type="predicted"/>
<accession>A0A6V7H617</accession>
<comment type="caution">
    <text evidence="1">The sequence shown here is derived from an EMBL/GenBank/DDBJ whole genome shotgun (WGS) entry which is preliminary data.</text>
</comment>
<dbReference type="GO" id="GO:0005484">
    <property type="term" value="F:SNAP receptor activity"/>
    <property type="evidence" value="ECO:0007669"/>
    <property type="project" value="InterPro"/>
</dbReference>
<dbReference type="AlphaFoldDB" id="A0A6V7H617"/>
<evidence type="ECO:0000313" key="2">
    <source>
        <dbReference type="Proteomes" id="UP000752696"/>
    </source>
</evidence>
<feature type="non-terminal residue" evidence="1">
    <location>
        <position position="213"/>
    </location>
</feature>
<dbReference type="EMBL" id="CAJDYZ010008050">
    <property type="protein sequence ID" value="CAD1474964.1"/>
    <property type="molecule type" value="Genomic_DNA"/>
</dbReference>
<gene>
    <name evidence="1" type="ORF">MHI_LOCUS506402</name>
</gene>
<name>A0A6V7H617_9HYME</name>
<dbReference type="GO" id="GO:0031201">
    <property type="term" value="C:SNARE complex"/>
    <property type="evidence" value="ECO:0007669"/>
    <property type="project" value="TreeGrafter"/>
</dbReference>
<dbReference type="PANTHER" id="PTHR12825">
    <property type="entry name" value="BNIP1-RELATED"/>
    <property type="match status" value="1"/>
</dbReference>
<evidence type="ECO:0000313" key="1">
    <source>
        <dbReference type="EMBL" id="CAD1474964.1"/>
    </source>
</evidence>
<keyword evidence="2" id="KW-1185">Reference proteome</keyword>
<dbReference type="PANTHER" id="PTHR12825:SF0">
    <property type="entry name" value="VESICLE TRANSPORT PROTEIN SEC20"/>
    <property type="match status" value="1"/>
</dbReference>
<dbReference type="InterPro" id="IPR005606">
    <property type="entry name" value="Sec20"/>
</dbReference>
<organism evidence="1 2">
    <name type="scientific">Heterotrigona itama</name>
    <dbReference type="NCBI Taxonomy" id="395501"/>
    <lineage>
        <taxon>Eukaryota</taxon>
        <taxon>Metazoa</taxon>
        <taxon>Ecdysozoa</taxon>
        <taxon>Arthropoda</taxon>
        <taxon>Hexapoda</taxon>
        <taxon>Insecta</taxon>
        <taxon>Pterygota</taxon>
        <taxon>Neoptera</taxon>
        <taxon>Endopterygota</taxon>
        <taxon>Hymenoptera</taxon>
        <taxon>Apocrita</taxon>
        <taxon>Aculeata</taxon>
        <taxon>Apoidea</taxon>
        <taxon>Anthophila</taxon>
        <taxon>Apidae</taxon>
        <taxon>Heterotrigona</taxon>
    </lineage>
</organism>
<sequence length="213" mass="23804">DIQQCTGPLELLNELNAEGRAKIAALKLSIDKLVSVAERESSEKKKAELLAEVDTYKQQLSTSLAAFRKANVVSVCVIDKLAKEELLSMPEEQQAAVRRRHDKQNLANTSNQLSDKLLSISRHLAETTQKSADTLDTLILLLIVAGSAAPWVEILFGKQADYNYQPSNYKNQQYRRRHGKGGKERWKDICRTINPDPYAFPGRAPYPSAPICP</sequence>
<dbReference type="OrthoDB" id="46868at2759"/>
<dbReference type="GO" id="GO:0006890">
    <property type="term" value="P:retrograde vesicle-mediated transport, Golgi to endoplasmic reticulum"/>
    <property type="evidence" value="ECO:0007669"/>
    <property type="project" value="InterPro"/>
</dbReference>
<dbReference type="Proteomes" id="UP000752696">
    <property type="component" value="Unassembled WGS sequence"/>
</dbReference>
<feature type="non-terminal residue" evidence="1">
    <location>
        <position position="1"/>
    </location>
</feature>
<reference evidence="1" key="1">
    <citation type="submission" date="2020-07" db="EMBL/GenBank/DDBJ databases">
        <authorList>
            <person name="Nazaruddin N."/>
        </authorList>
    </citation>
    <scope>NUCLEOTIDE SEQUENCE</scope>
</reference>